<protein>
    <submittedName>
        <fullName evidence="1">Uncharacterized protein</fullName>
    </submittedName>
</protein>
<accession>A0AB36E6J0</accession>
<name>A0AB36E6J0_9PAST</name>
<evidence type="ECO:0000313" key="1">
    <source>
        <dbReference type="EMBL" id="OBX11728.1"/>
    </source>
</evidence>
<dbReference type="Proteomes" id="UP000092527">
    <property type="component" value="Unassembled WGS sequence"/>
</dbReference>
<dbReference type="EMBL" id="JTJU01000008">
    <property type="protein sequence ID" value="OBX11728.1"/>
    <property type="molecule type" value="Genomic_DNA"/>
</dbReference>
<gene>
    <name evidence="1" type="ORF">QV09_01435</name>
</gene>
<sequence length="66" mass="7794">MAPCLIINFKIKLHCFYYNINFTPKFDFYPKLAIFFCGKSVLLNSTHSNKNQVEYANLRELTEDLL</sequence>
<comment type="caution">
    <text evidence="1">The sequence shown here is derived from an EMBL/GenBank/DDBJ whole genome shotgun (WGS) entry which is preliminary data.</text>
</comment>
<reference evidence="1 2" key="1">
    <citation type="submission" date="2014-11" db="EMBL/GenBank/DDBJ databases">
        <title>Pan-genome of Gallibacterium spp.</title>
        <authorList>
            <person name="Kudirkiene E."/>
            <person name="Bojesen A.M."/>
        </authorList>
    </citation>
    <scope>NUCLEOTIDE SEQUENCE [LARGE SCALE GENOMIC DNA]</scope>
    <source>
        <strain evidence="1 2">18469/18</strain>
    </source>
</reference>
<dbReference type="AlphaFoldDB" id="A0AB36E6J0"/>
<proteinExistence type="predicted"/>
<evidence type="ECO:0000313" key="2">
    <source>
        <dbReference type="Proteomes" id="UP000092527"/>
    </source>
</evidence>
<organism evidence="1 2">
    <name type="scientific">Gallibacterium salpingitidis</name>
    <dbReference type="NCBI Taxonomy" id="505341"/>
    <lineage>
        <taxon>Bacteria</taxon>
        <taxon>Pseudomonadati</taxon>
        <taxon>Pseudomonadota</taxon>
        <taxon>Gammaproteobacteria</taxon>
        <taxon>Pasteurellales</taxon>
        <taxon>Pasteurellaceae</taxon>
        <taxon>Gallibacterium</taxon>
    </lineage>
</organism>